<evidence type="ECO:0000313" key="3">
    <source>
        <dbReference type="Proteomes" id="UP000193870"/>
    </source>
</evidence>
<dbReference type="InterPro" id="IPR012427">
    <property type="entry name" value="DUF1622"/>
</dbReference>
<dbReference type="RefSeq" id="WP_217639919.1">
    <property type="nucleotide sequence ID" value="NZ_FOPF01000002.1"/>
</dbReference>
<dbReference type="PANTHER" id="PTHR38468">
    <property type="entry name" value="SLL0939 PROTEIN"/>
    <property type="match status" value="1"/>
</dbReference>
<keyword evidence="1" id="KW-0812">Transmembrane</keyword>
<protein>
    <recommendedName>
        <fullName evidence="4">DUF1622 domain-containing protein</fullName>
    </recommendedName>
</protein>
<accession>A0A1Y5S122</accession>
<evidence type="ECO:0000256" key="1">
    <source>
        <dbReference type="SAM" id="Phobius"/>
    </source>
</evidence>
<dbReference type="AlphaFoldDB" id="A0A1Y5S122"/>
<reference evidence="2 3" key="1">
    <citation type="submission" date="2017-03" db="EMBL/GenBank/DDBJ databases">
        <authorList>
            <person name="Afonso C.L."/>
            <person name="Miller P.J."/>
            <person name="Scott M.A."/>
            <person name="Spackman E."/>
            <person name="Goraichik I."/>
            <person name="Dimitrov K.M."/>
            <person name="Suarez D.L."/>
            <person name="Swayne D.E."/>
        </authorList>
    </citation>
    <scope>NUCLEOTIDE SEQUENCE [LARGE SCALE GENOMIC DNA]</scope>
    <source>
        <strain evidence="2 3">CECT 7066</strain>
    </source>
</reference>
<keyword evidence="1" id="KW-1133">Transmembrane helix</keyword>
<name>A0A1Y5S122_9RHOB</name>
<proteinExistence type="predicted"/>
<dbReference type="STRING" id="315423.SAMN04488020_102126"/>
<keyword evidence="1" id="KW-0472">Membrane</keyword>
<dbReference type="Proteomes" id="UP000193870">
    <property type="component" value="Unassembled WGS sequence"/>
</dbReference>
<sequence>MCKHLPTTAAPITRILPASHSDLRVPNRYRSGCGTMHKGMCWQPMEKSRNARWSAPCVWFGLIAIAALFLRVPMAAAQGAERTRGQGSDPVAGWIDSGLHWTVRAIEIVGIATIVIGAVAATMIYLYRTMRKGPVEAVYHNFRSSLGRSILLGLEFLVAADIINTVAIDPTLQSVAVLAAVVAVRTFLSFALEVEIDGEWPWRKHRSKEDSV</sequence>
<feature type="transmembrane region" description="Helical" evidence="1">
    <location>
        <begin position="53"/>
        <end position="72"/>
    </location>
</feature>
<gene>
    <name evidence="2" type="ORF">PAM7066_01154</name>
</gene>
<feature type="transmembrane region" description="Helical" evidence="1">
    <location>
        <begin position="108"/>
        <end position="128"/>
    </location>
</feature>
<keyword evidence="3" id="KW-1185">Reference proteome</keyword>
<evidence type="ECO:0008006" key="4">
    <source>
        <dbReference type="Google" id="ProtNLM"/>
    </source>
</evidence>
<organism evidence="2 3">
    <name type="scientific">Palleronia marisminoris</name>
    <dbReference type="NCBI Taxonomy" id="315423"/>
    <lineage>
        <taxon>Bacteria</taxon>
        <taxon>Pseudomonadati</taxon>
        <taxon>Pseudomonadota</taxon>
        <taxon>Alphaproteobacteria</taxon>
        <taxon>Rhodobacterales</taxon>
        <taxon>Roseobacteraceae</taxon>
        <taxon>Palleronia</taxon>
    </lineage>
</organism>
<dbReference type="PANTHER" id="PTHR38468:SF1">
    <property type="entry name" value="SLL0939 PROTEIN"/>
    <property type="match status" value="1"/>
</dbReference>
<evidence type="ECO:0000313" key="2">
    <source>
        <dbReference type="EMBL" id="SLN28809.1"/>
    </source>
</evidence>
<dbReference type="EMBL" id="FWFV01000002">
    <property type="protein sequence ID" value="SLN28809.1"/>
    <property type="molecule type" value="Genomic_DNA"/>
</dbReference>
<dbReference type="Pfam" id="PF07784">
    <property type="entry name" value="DUF1622"/>
    <property type="match status" value="1"/>
</dbReference>